<dbReference type="GO" id="GO:0015035">
    <property type="term" value="F:protein-disulfide reductase activity"/>
    <property type="evidence" value="ECO:0007669"/>
    <property type="project" value="UniProtKB-UniRule"/>
</dbReference>
<dbReference type="FunFam" id="3.40.30.10:FF:000001">
    <property type="entry name" value="Thioredoxin"/>
    <property type="match status" value="1"/>
</dbReference>
<evidence type="ECO:0000256" key="2">
    <source>
        <dbReference type="ARBA" id="ARBA00022448"/>
    </source>
</evidence>
<dbReference type="NCBIfam" id="NF008229">
    <property type="entry name" value="PRK10996.1"/>
    <property type="match status" value="1"/>
</dbReference>
<gene>
    <name evidence="9" type="ORF">TBH_C1720</name>
</gene>
<dbReference type="InterPro" id="IPR036249">
    <property type="entry name" value="Thioredoxin-like_sf"/>
</dbReference>
<accession>A0A7U6GJA5</accession>
<dbReference type="PANTHER" id="PTHR45663:SF11">
    <property type="entry name" value="GEO12009P1"/>
    <property type="match status" value="1"/>
</dbReference>
<comment type="similarity">
    <text evidence="1">Belongs to the thioredoxin family.</text>
</comment>
<evidence type="ECO:0000313" key="10">
    <source>
        <dbReference type="Proteomes" id="UP000031631"/>
    </source>
</evidence>
<dbReference type="Gene3D" id="2.30.30.380">
    <property type="entry name" value="Zn-finger domain of Sec23/24"/>
    <property type="match status" value="1"/>
</dbReference>
<dbReference type="Gene3D" id="3.40.30.10">
    <property type="entry name" value="Glutaredoxin"/>
    <property type="match status" value="1"/>
</dbReference>
<protein>
    <recommendedName>
        <fullName evidence="7">Thioredoxin</fullName>
    </recommendedName>
</protein>
<sequence length="145" mass="15947">MSDNLHVVCSHCGGVNRIPAGRLEQNPKCGKCKHPLFDGHPADVDDAMLQRQIQRSDLPVLVDFWAPWCGPCKMMAPAFAQAAAQLEPHVRLLKLNTEQHQQLAGQLGIRSIPTMILFRNGQELDRMSGALDAGGIVSWTRSRVG</sequence>
<reference evidence="9 10" key="1">
    <citation type="journal article" date="2014" name="PLoS ONE">
        <title>Physiological and genomic features of a novel sulfur-oxidizing gammaproteobacterium belonging to a previously uncultivated symbiotic lineage isolated from a hydrothermal vent.</title>
        <authorList>
            <person name="Nunoura T."/>
            <person name="Takaki Y."/>
            <person name="Kazama H."/>
            <person name="Kakuta J."/>
            <person name="Shimamura S."/>
            <person name="Makita H."/>
            <person name="Hirai M."/>
            <person name="Miyazaki M."/>
            <person name="Takai K."/>
        </authorList>
    </citation>
    <scope>NUCLEOTIDE SEQUENCE [LARGE SCALE GENOMIC DNA]</scope>
    <source>
        <strain evidence="9 10">Hiromi1</strain>
    </source>
</reference>
<dbReference type="InterPro" id="IPR049299">
    <property type="entry name" value="Thio2_N"/>
</dbReference>
<evidence type="ECO:0000259" key="8">
    <source>
        <dbReference type="PROSITE" id="PS51352"/>
    </source>
</evidence>
<keyword evidence="2" id="KW-0813">Transport</keyword>
<dbReference type="GO" id="GO:0005829">
    <property type="term" value="C:cytosol"/>
    <property type="evidence" value="ECO:0007669"/>
    <property type="project" value="TreeGrafter"/>
</dbReference>
<evidence type="ECO:0000256" key="1">
    <source>
        <dbReference type="ARBA" id="ARBA00008987"/>
    </source>
</evidence>
<dbReference type="PRINTS" id="PR00421">
    <property type="entry name" value="THIOREDOXIN"/>
</dbReference>
<keyword evidence="4" id="KW-0249">Electron transport</keyword>
<dbReference type="NCBIfam" id="TIGR01068">
    <property type="entry name" value="thioredoxin"/>
    <property type="match status" value="1"/>
</dbReference>
<feature type="domain" description="Thioredoxin" evidence="8">
    <location>
        <begin position="23"/>
        <end position="145"/>
    </location>
</feature>
<evidence type="ECO:0000256" key="6">
    <source>
        <dbReference type="ARBA" id="ARBA00023284"/>
    </source>
</evidence>
<name>A0A7U6GJA5_9GAMM</name>
<dbReference type="GO" id="GO:0045454">
    <property type="term" value="P:cell redox homeostasis"/>
    <property type="evidence" value="ECO:0007669"/>
    <property type="project" value="TreeGrafter"/>
</dbReference>
<dbReference type="OrthoDB" id="9790390at2"/>
<dbReference type="Pfam" id="PF00085">
    <property type="entry name" value="Thioredoxin"/>
    <property type="match status" value="1"/>
</dbReference>
<dbReference type="KEGG" id="tbn:TBH_C1720"/>
<dbReference type="Proteomes" id="UP000031631">
    <property type="component" value="Chromosome"/>
</dbReference>
<dbReference type="InterPro" id="IPR005746">
    <property type="entry name" value="Thioredoxin"/>
</dbReference>
<evidence type="ECO:0000256" key="3">
    <source>
        <dbReference type="ARBA" id="ARBA00022723"/>
    </source>
</evidence>
<dbReference type="PROSITE" id="PS51352">
    <property type="entry name" value="THIOREDOXIN_2"/>
    <property type="match status" value="1"/>
</dbReference>
<dbReference type="InterPro" id="IPR017937">
    <property type="entry name" value="Thioredoxin_CS"/>
</dbReference>
<dbReference type="GO" id="GO:0046872">
    <property type="term" value="F:metal ion binding"/>
    <property type="evidence" value="ECO:0007669"/>
    <property type="project" value="UniProtKB-KW"/>
</dbReference>
<evidence type="ECO:0000256" key="4">
    <source>
        <dbReference type="ARBA" id="ARBA00022982"/>
    </source>
</evidence>
<evidence type="ECO:0000256" key="7">
    <source>
        <dbReference type="NCBIfam" id="TIGR01068"/>
    </source>
</evidence>
<dbReference type="EMBL" id="AP012273">
    <property type="protein sequence ID" value="BAO44637.1"/>
    <property type="molecule type" value="Genomic_DNA"/>
</dbReference>
<dbReference type="RefSeq" id="WP_041070685.1">
    <property type="nucleotide sequence ID" value="NZ_AP012273.1"/>
</dbReference>
<dbReference type="Pfam" id="PF21352">
    <property type="entry name" value="Zn_ribbon_Thio2"/>
    <property type="match status" value="1"/>
</dbReference>
<dbReference type="InterPro" id="IPR013766">
    <property type="entry name" value="Thioredoxin_domain"/>
</dbReference>
<keyword evidence="6" id="KW-0676">Redox-active center</keyword>
<organism evidence="9 10">
    <name type="scientific">Thiolapillus brandeum</name>
    <dbReference type="NCBI Taxonomy" id="1076588"/>
    <lineage>
        <taxon>Bacteria</taxon>
        <taxon>Pseudomonadati</taxon>
        <taxon>Pseudomonadota</taxon>
        <taxon>Gammaproteobacteria</taxon>
        <taxon>Chromatiales</taxon>
        <taxon>Sedimenticolaceae</taxon>
        <taxon>Thiolapillus</taxon>
    </lineage>
</organism>
<keyword evidence="5" id="KW-1015">Disulfide bond</keyword>
<dbReference type="CDD" id="cd02947">
    <property type="entry name" value="TRX_family"/>
    <property type="match status" value="1"/>
</dbReference>
<dbReference type="PANTHER" id="PTHR45663">
    <property type="entry name" value="GEO12009P1"/>
    <property type="match status" value="1"/>
</dbReference>
<dbReference type="SUPFAM" id="SSF52833">
    <property type="entry name" value="Thioredoxin-like"/>
    <property type="match status" value="1"/>
</dbReference>
<dbReference type="PROSITE" id="PS00194">
    <property type="entry name" value="THIOREDOXIN_1"/>
    <property type="match status" value="1"/>
</dbReference>
<evidence type="ECO:0000256" key="5">
    <source>
        <dbReference type="ARBA" id="ARBA00023157"/>
    </source>
</evidence>
<evidence type="ECO:0000313" key="9">
    <source>
        <dbReference type="EMBL" id="BAO44637.1"/>
    </source>
</evidence>
<dbReference type="AlphaFoldDB" id="A0A7U6GJA5"/>
<proteinExistence type="inferred from homology"/>
<keyword evidence="3" id="KW-0479">Metal-binding</keyword>
<keyword evidence="10" id="KW-1185">Reference proteome</keyword>